<dbReference type="GO" id="GO:0030420">
    <property type="term" value="P:establishment of competence for transformation"/>
    <property type="evidence" value="ECO:0007669"/>
    <property type="project" value="InterPro"/>
</dbReference>
<proteinExistence type="predicted"/>
<name>A0A859FIG6_9BACI</name>
<sequence>MHVLDHYTINADTMILMPAYDINYESIVYEKHSCYYVRQPAFSLIDAACRMAFATYEGRVQAVKSMLPYEKKTPVLISEIEQLAVFPTHSPQNMECHWVFPQHVLQTLSRHDGQADVVFRDGLTLTVPVSKRTIDNQILRTSHMMQLYAHYQRA</sequence>
<reference evidence="2" key="1">
    <citation type="submission" date="2019-07" db="EMBL/GenBank/DDBJ databases">
        <title>Bacillus alkalisoli sp. nov. isolated from saline soil.</title>
        <authorList>
            <person name="Sun J.-Q."/>
            <person name="Xu L."/>
        </authorList>
    </citation>
    <scope>NUCLEOTIDE SEQUENCE [LARGE SCALE GENOMIC DNA]</scope>
    <source>
        <strain evidence="2">M4U3P1</strain>
    </source>
</reference>
<dbReference type="Proteomes" id="UP000318138">
    <property type="component" value="Chromosome"/>
</dbReference>
<keyword evidence="2" id="KW-1185">Reference proteome</keyword>
<dbReference type="KEGG" id="psua:FLK61_39180"/>
<dbReference type="InterPro" id="IPR010461">
    <property type="entry name" value="ComK"/>
</dbReference>
<dbReference type="RefSeq" id="WP_176010611.1">
    <property type="nucleotide sequence ID" value="NZ_CP041372.2"/>
</dbReference>
<organism evidence="1 2">
    <name type="scientific">Paenalkalicoccus suaedae</name>
    <dbReference type="NCBI Taxonomy" id="2592382"/>
    <lineage>
        <taxon>Bacteria</taxon>
        <taxon>Bacillati</taxon>
        <taxon>Bacillota</taxon>
        <taxon>Bacilli</taxon>
        <taxon>Bacillales</taxon>
        <taxon>Bacillaceae</taxon>
        <taxon>Paenalkalicoccus</taxon>
    </lineage>
</organism>
<dbReference type="AlphaFoldDB" id="A0A859FIG6"/>
<gene>
    <name evidence="1" type="ORF">FLK61_39180</name>
</gene>
<dbReference type="EMBL" id="CP041372">
    <property type="protein sequence ID" value="QKS72640.1"/>
    <property type="molecule type" value="Genomic_DNA"/>
</dbReference>
<evidence type="ECO:0000313" key="1">
    <source>
        <dbReference type="EMBL" id="QKS72640.1"/>
    </source>
</evidence>
<dbReference type="Pfam" id="PF06338">
    <property type="entry name" value="ComK"/>
    <property type="match status" value="1"/>
</dbReference>
<evidence type="ECO:0000313" key="2">
    <source>
        <dbReference type="Proteomes" id="UP000318138"/>
    </source>
</evidence>
<protein>
    <submittedName>
        <fullName evidence="1">Competence protein ComK</fullName>
    </submittedName>
</protein>
<accession>A0A859FIG6</accession>